<dbReference type="GO" id="GO:0006935">
    <property type="term" value="P:chemotaxis"/>
    <property type="evidence" value="ECO:0007669"/>
    <property type="project" value="InterPro"/>
</dbReference>
<dbReference type="PANTHER" id="PTHR22617">
    <property type="entry name" value="CHEMOTAXIS SENSOR HISTIDINE KINASE-RELATED"/>
    <property type="match status" value="1"/>
</dbReference>
<dbReference type="OrthoDB" id="9794382at2"/>
<dbReference type="InterPro" id="IPR036061">
    <property type="entry name" value="CheW-like_dom_sf"/>
</dbReference>
<dbReference type="PROSITE" id="PS50851">
    <property type="entry name" value="CHEW"/>
    <property type="match status" value="1"/>
</dbReference>
<dbReference type="SMART" id="SM00260">
    <property type="entry name" value="CheW"/>
    <property type="match status" value="1"/>
</dbReference>
<dbReference type="Gene3D" id="2.30.30.40">
    <property type="entry name" value="SH3 Domains"/>
    <property type="match status" value="1"/>
</dbReference>
<dbReference type="Proteomes" id="UP000199322">
    <property type="component" value="Unassembled WGS sequence"/>
</dbReference>
<dbReference type="InterPro" id="IPR002545">
    <property type="entry name" value="CheW-lke_dom"/>
</dbReference>
<organism evidence="2 4">
    <name type="scientific">Geotoga petraea</name>
    <dbReference type="NCBI Taxonomy" id="28234"/>
    <lineage>
        <taxon>Bacteria</taxon>
        <taxon>Thermotogati</taxon>
        <taxon>Thermotogota</taxon>
        <taxon>Thermotogae</taxon>
        <taxon>Petrotogales</taxon>
        <taxon>Petrotogaceae</taxon>
        <taxon>Geotoga</taxon>
    </lineage>
</organism>
<dbReference type="GO" id="GO:0005829">
    <property type="term" value="C:cytosol"/>
    <property type="evidence" value="ECO:0007669"/>
    <property type="project" value="TreeGrafter"/>
</dbReference>
<name>A0A1G6K490_9BACT</name>
<dbReference type="PANTHER" id="PTHR22617:SF23">
    <property type="entry name" value="CHEMOTAXIS PROTEIN CHEW"/>
    <property type="match status" value="1"/>
</dbReference>
<feature type="domain" description="CheW-like" evidence="1">
    <location>
        <begin position="1"/>
        <end position="140"/>
    </location>
</feature>
<proteinExistence type="predicted"/>
<dbReference type="Gene3D" id="2.40.50.180">
    <property type="entry name" value="CheA-289, Domain 4"/>
    <property type="match status" value="1"/>
</dbReference>
<dbReference type="InterPro" id="IPR039315">
    <property type="entry name" value="CheW"/>
</dbReference>
<dbReference type="GO" id="GO:0007165">
    <property type="term" value="P:signal transduction"/>
    <property type="evidence" value="ECO:0007669"/>
    <property type="project" value="InterPro"/>
</dbReference>
<dbReference type="STRING" id="28234.SAMN04488588_0724"/>
<evidence type="ECO:0000313" key="5">
    <source>
        <dbReference type="Proteomes" id="UP000297288"/>
    </source>
</evidence>
<evidence type="ECO:0000313" key="4">
    <source>
        <dbReference type="Proteomes" id="UP000199322"/>
    </source>
</evidence>
<dbReference type="Pfam" id="PF01584">
    <property type="entry name" value="CheW"/>
    <property type="match status" value="1"/>
</dbReference>
<accession>A0A1G6K490</accession>
<evidence type="ECO:0000259" key="1">
    <source>
        <dbReference type="PROSITE" id="PS50851"/>
    </source>
</evidence>
<dbReference type="EMBL" id="FMYV01000002">
    <property type="protein sequence ID" value="SDC25445.1"/>
    <property type="molecule type" value="Genomic_DNA"/>
</dbReference>
<dbReference type="AlphaFoldDB" id="A0A1G6K490"/>
<protein>
    <submittedName>
        <fullName evidence="2">Purine-binding chemotaxis protein CheW</fullName>
    </submittedName>
</protein>
<gene>
    <name evidence="3" type="ORF">E4650_05030</name>
    <name evidence="2" type="ORF">SAMN04488588_0724</name>
</gene>
<dbReference type="SUPFAM" id="SSF50341">
    <property type="entry name" value="CheW-like"/>
    <property type="match status" value="1"/>
</dbReference>
<dbReference type="EMBL" id="SRME01000002">
    <property type="protein sequence ID" value="TGG88409.1"/>
    <property type="molecule type" value="Genomic_DNA"/>
</dbReference>
<dbReference type="Proteomes" id="UP000297288">
    <property type="component" value="Unassembled WGS sequence"/>
</dbReference>
<evidence type="ECO:0000313" key="3">
    <source>
        <dbReference type="EMBL" id="TGG88409.1"/>
    </source>
</evidence>
<keyword evidence="4" id="KW-1185">Reference proteome</keyword>
<dbReference type="RefSeq" id="WP_091402889.1">
    <property type="nucleotide sequence ID" value="NZ_FMYV01000002.1"/>
</dbReference>
<evidence type="ECO:0000313" key="2">
    <source>
        <dbReference type="EMBL" id="SDC25445.1"/>
    </source>
</evidence>
<reference evidence="2 4" key="1">
    <citation type="submission" date="2016-10" db="EMBL/GenBank/DDBJ databases">
        <authorList>
            <person name="de Groot N.N."/>
        </authorList>
    </citation>
    <scope>NUCLEOTIDE SEQUENCE [LARGE SCALE GENOMIC DNA]</scope>
    <source>
        <strain evidence="2 4">WG14</strain>
    </source>
</reference>
<sequence length="141" mass="16127">MTDVLSFQIHNQEYAIDVEEIESVVDIEEVTPVPNSKEFINGVINLRGRIVPVVDLTKKINIKLPEEHEFDNILILKIDEQEIGVFVDEVKNVLSIDESNLENIQSKNDVYTGKVKGTIKVQNRLIIYLDIRAVLNLEKID</sequence>
<reference evidence="3 5" key="2">
    <citation type="submission" date="2019-04" db="EMBL/GenBank/DDBJ databases">
        <title>Draft genome sequence data and analysis of a Fermenting Bacterium, Geotoga petraea strain HO-Geo1, isolated from heavy-oil petroleum reservoir in Russia.</title>
        <authorList>
            <person name="Grouzdev D.S."/>
            <person name="Semenova E.M."/>
            <person name="Sokolova D.S."/>
            <person name="Tourova T.P."/>
            <person name="Poltaraus A.B."/>
            <person name="Nazina T.N."/>
        </authorList>
    </citation>
    <scope>NUCLEOTIDE SEQUENCE [LARGE SCALE GENOMIC DNA]</scope>
    <source>
        <strain evidence="3 5">HO-Geo1</strain>
    </source>
</reference>